<evidence type="ECO:0000313" key="4">
    <source>
        <dbReference type="Proteomes" id="UP000215289"/>
    </source>
</evidence>
<dbReference type="OrthoDB" id="5398396at2759"/>
<feature type="transmembrane region" description="Helical" evidence="2">
    <location>
        <begin position="106"/>
        <end position="129"/>
    </location>
</feature>
<dbReference type="STRING" id="1245748.A0A3R7HUN5"/>
<keyword evidence="2" id="KW-0472">Membrane</keyword>
<accession>A0A3R7HUN5</accession>
<reference evidence="3 4" key="1">
    <citation type="submission" date="2018-08" db="EMBL/GenBank/DDBJ databases">
        <title>Draft genome sequences of two Aspergillus turcosus clinical strains isolated from bronchoalveolar lavage fluid: one azole-susceptible and the other azole-resistant.</title>
        <authorList>
            <person name="Parent-Michaud M."/>
            <person name="Dufresne P.J."/>
            <person name="Fournier E."/>
            <person name="Martineau C."/>
            <person name="Moreira S."/>
            <person name="Perkins V."/>
            <person name="De Repentigny L."/>
            <person name="Dufresne S.F."/>
        </authorList>
    </citation>
    <scope>NUCLEOTIDE SEQUENCE [LARGE SCALE GENOMIC DNA]</scope>
    <source>
        <strain evidence="3">HMR AF 1038</strain>
    </source>
</reference>
<keyword evidence="2" id="KW-0812">Transmembrane</keyword>
<organism evidence="3 4">
    <name type="scientific">Aspergillus turcosus</name>
    <dbReference type="NCBI Taxonomy" id="1245748"/>
    <lineage>
        <taxon>Eukaryota</taxon>
        <taxon>Fungi</taxon>
        <taxon>Dikarya</taxon>
        <taxon>Ascomycota</taxon>
        <taxon>Pezizomycotina</taxon>
        <taxon>Eurotiomycetes</taxon>
        <taxon>Eurotiomycetidae</taxon>
        <taxon>Eurotiales</taxon>
        <taxon>Aspergillaceae</taxon>
        <taxon>Aspergillus</taxon>
        <taxon>Aspergillus subgen. Fumigati</taxon>
    </lineage>
</organism>
<comment type="caution">
    <text evidence="3">The sequence shown here is derived from an EMBL/GenBank/DDBJ whole genome shotgun (WGS) entry which is preliminary data.</text>
</comment>
<sequence length="165" mass="18369">MGWFDGRSSVSSRGWVRQRSSSRRSVNSTSPSRRSVYSTSHSRHSAPSIFSLGGYSRAGRSTPSVLSSSSSRRVRPRDGFIQRVIHYIKRLFRDIYNYARRHPAKVLFMVIIPLVTSGVLQKLLAMIGVRLPHSLSALSSGAGRLGERGMQDNLSGLMNIAKMFL</sequence>
<name>A0A3R7HUN5_9EURO</name>
<dbReference type="Proteomes" id="UP000215289">
    <property type="component" value="Unassembled WGS sequence"/>
</dbReference>
<evidence type="ECO:0000256" key="2">
    <source>
        <dbReference type="SAM" id="Phobius"/>
    </source>
</evidence>
<evidence type="ECO:0000256" key="1">
    <source>
        <dbReference type="SAM" id="MobiDB-lite"/>
    </source>
</evidence>
<keyword evidence="2" id="KW-1133">Transmembrane helix</keyword>
<gene>
    <name evidence="3" type="ORF">CFD26_106772</name>
</gene>
<dbReference type="EMBL" id="NIDN02000084">
    <property type="protein sequence ID" value="RLL97249.1"/>
    <property type="molecule type" value="Genomic_DNA"/>
</dbReference>
<feature type="compositionally biased region" description="Low complexity" evidence="1">
    <location>
        <begin position="15"/>
        <end position="36"/>
    </location>
</feature>
<dbReference type="AlphaFoldDB" id="A0A3R7HUN5"/>
<feature type="region of interest" description="Disordered" evidence="1">
    <location>
        <begin position="15"/>
        <end position="45"/>
    </location>
</feature>
<proteinExistence type="predicted"/>
<protein>
    <submittedName>
        <fullName evidence="3">Uncharacterized protein</fullName>
    </submittedName>
</protein>
<keyword evidence="4" id="KW-1185">Reference proteome</keyword>
<evidence type="ECO:0000313" key="3">
    <source>
        <dbReference type="EMBL" id="RLL97249.1"/>
    </source>
</evidence>